<dbReference type="RefSeq" id="WP_161259577.1">
    <property type="nucleotide sequence ID" value="NZ_WXEY01000024.1"/>
</dbReference>
<feature type="transmembrane region" description="Helical" evidence="1">
    <location>
        <begin position="190"/>
        <end position="209"/>
    </location>
</feature>
<comment type="caution">
    <text evidence="2">The sequence shown here is derived from an EMBL/GenBank/DDBJ whole genome shotgun (WGS) entry which is preliminary data.</text>
</comment>
<dbReference type="Proteomes" id="UP000463470">
    <property type="component" value="Unassembled WGS sequence"/>
</dbReference>
<feature type="transmembrane region" description="Helical" evidence="1">
    <location>
        <begin position="83"/>
        <end position="112"/>
    </location>
</feature>
<accession>A0A845L364</accession>
<feature type="transmembrane region" description="Helical" evidence="1">
    <location>
        <begin position="152"/>
        <end position="170"/>
    </location>
</feature>
<evidence type="ECO:0008006" key="4">
    <source>
        <dbReference type="Google" id="ProtNLM"/>
    </source>
</evidence>
<name>A0A845L364_9FIRM</name>
<dbReference type="AlphaFoldDB" id="A0A845L364"/>
<keyword evidence="1" id="KW-0472">Membrane</keyword>
<reference evidence="2 3" key="1">
    <citation type="submission" date="2020-01" db="EMBL/GenBank/DDBJ databases">
        <title>Whole-genome sequence of Heliobacterium undosum DSM 13378.</title>
        <authorList>
            <person name="Kyndt J.A."/>
            <person name="Meyer T.E."/>
        </authorList>
    </citation>
    <scope>NUCLEOTIDE SEQUENCE [LARGE SCALE GENOMIC DNA]</scope>
    <source>
        <strain evidence="2 3">DSM 13378</strain>
    </source>
</reference>
<dbReference type="EMBL" id="WXEY01000024">
    <property type="protein sequence ID" value="MZP31057.1"/>
    <property type="molecule type" value="Genomic_DNA"/>
</dbReference>
<feature type="transmembrane region" description="Helical" evidence="1">
    <location>
        <begin position="118"/>
        <end position="140"/>
    </location>
</feature>
<protein>
    <recommendedName>
        <fullName evidence="4">ABC-2 transporter permease</fullName>
    </recommendedName>
</protein>
<evidence type="ECO:0000313" key="2">
    <source>
        <dbReference type="EMBL" id="MZP31057.1"/>
    </source>
</evidence>
<sequence length="224" mass="24729">MWQLVKKDFQAQKKSLRSLGLLLLGITGLILSGKAEPTLFGGIWGILTVMFTLSYTNGTILYEEKSRGYLFLRSLPLSPRQIVAAKFMGGLLSALATTLIVGILLTIAQMIYPPESLIPPFAAFIYLGVTLLFNGLVLMLSFRFGYMKAQRFFALIALSPLIFMALPKGWLKGFFYGPAMYMAAHVEATVAGFVLCVAVFLSAAFLYSIHCFQDADRLDSLLKN</sequence>
<proteinExistence type="predicted"/>
<evidence type="ECO:0000256" key="1">
    <source>
        <dbReference type="SAM" id="Phobius"/>
    </source>
</evidence>
<keyword evidence="1" id="KW-1133">Transmembrane helix</keyword>
<organism evidence="2 3">
    <name type="scientific">Heliomicrobium undosum</name>
    <dbReference type="NCBI Taxonomy" id="121734"/>
    <lineage>
        <taxon>Bacteria</taxon>
        <taxon>Bacillati</taxon>
        <taxon>Bacillota</taxon>
        <taxon>Clostridia</taxon>
        <taxon>Eubacteriales</taxon>
        <taxon>Heliobacteriaceae</taxon>
        <taxon>Heliomicrobium</taxon>
    </lineage>
</organism>
<evidence type="ECO:0000313" key="3">
    <source>
        <dbReference type="Proteomes" id="UP000463470"/>
    </source>
</evidence>
<keyword evidence="3" id="KW-1185">Reference proteome</keyword>
<keyword evidence="1" id="KW-0812">Transmembrane</keyword>
<dbReference type="InterPro" id="IPR025699">
    <property type="entry name" value="ABC2_memb-like"/>
</dbReference>
<gene>
    <name evidence="2" type="ORF">GTO91_15180</name>
</gene>
<feature type="transmembrane region" description="Helical" evidence="1">
    <location>
        <begin position="43"/>
        <end position="62"/>
    </location>
</feature>
<dbReference type="Pfam" id="PF13346">
    <property type="entry name" value="ABC2_membrane_5"/>
    <property type="match status" value="1"/>
</dbReference>